<evidence type="ECO:0000256" key="6">
    <source>
        <dbReference type="ARBA" id="ARBA00022822"/>
    </source>
</evidence>
<keyword evidence="11" id="KW-1185">Reference proteome</keyword>
<dbReference type="InterPro" id="IPR001468">
    <property type="entry name" value="Indole-3-GlycerolPSynthase_CS"/>
</dbReference>
<evidence type="ECO:0000259" key="9">
    <source>
        <dbReference type="Pfam" id="PF00218"/>
    </source>
</evidence>
<evidence type="ECO:0000313" key="11">
    <source>
        <dbReference type="Proteomes" id="UP000291469"/>
    </source>
</evidence>
<dbReference type="Pfam" id="PF00218">
    <property type="entry name" value="IGPS"/>
    <property type="match status" value="1"/>
</dbReference>
<keyword evidence="8" id="KW-0456">Lyase</keyword>
<feature type="domain" description="Indole-3-glycerol phosphate synthase" evidence="9">
    <location>
        <begin position="22"/>
        <end position="286"/>
    </location>
</feature>
<dbReference type="OrthoDB" id="9804217at2"/>
<dbReference type="GO" id="GO:0000162">
    <property type="term" value="P:L-tryptophan biosynthetic process"/>
    <property type="evidence" value="ECO:0007669"/>
    <property type="project" value="UniProtKB-UniPathway"/>
</dbReference>
<dbReference type="PANTHER" id="PTHR22854">
    <property type="entry name" value="TRYPTOPHAN BIOSYNTHESIS PROTEIN"/>
    <property type="match status" value="1"/>
</dbReference>
<proteinExistence type="predicted"/>
<evidence type="ECO:0000313" key="10">
    <source>
        <dbReference type="EMBL" id="QBI21799.1"/>
    </source>
</evidence>
<reference evidence="10 11" key="1">
    <citation type="submission" date="2019-01" db="EMBL/GenBank/DDBJ databases">
        <title>Egibacter rhizosphaerae EGI 80759T.</title>
        <authorList>
            <person name="Chen D.-D."/>
            <person name="Tian Y."/>
            <person name="Jiao J.-Y."/>
            <person name="Zhang X.-T."/>
            <person name="Zhang Y.-G."/>
            <person name="Zhang Y."/>
            <person name="Xiao M."/>
            <person name="Shu W.-S."/>
            <person name="Li W.-J."/>
        </authorList>
    </citation>
    <scope>NUCLEOTIDE SEQUENCE [LARGE SCALE GENOMIC DNA]</scope>
    <source>
        <strain evidence="10 11">EGI 80759</strain>
    </source>
</reference>
<evidence type="ECO:0000256" key="1">
    <source>
        <dbReference type="ARBA" id="ARBA00001633"/>
    </source>
</evidence>
<dbReference type="InterPro" id="IPR013798">
    <property type="entry name" value="Indole-3-glycerol_P_synth_dom"/>
</dbReference>
<keyword evidence="6" id="KW-0822">Tryptophan biosynthesis</keyword>
<dbReference type="PROSITE" id="PS00614">
    <property type="entry name" value="IGPS"/>
    <property type="match status" value="1"/>
</dbReference>
<dbReference type="CDD" id="cd00331">
    <property type="entry name" value="IGPS"/>
    <property type="match status" value="1"/>
</dbReference>
<comment type="catalytic activity">
    <reaction evidence="1">
        <text>1-(2-carboxyphenylamino)-1-deoxy-D-ribulose 5-phosphate + H(+) = (1S,2R)-1-C-(indol-3-yl)glycerol 3-phosphate + CO2 + H2O</text>
        <dbReference type="Rhea" id="RHEA:23476"/>
        <dbReference type="ChEBI" id="CHEBI:15377"/>
        <dbReference type="ChEBI" id="CHEBI:15378"/>
        <dbReference type="ChEBI" id="CHEBI:16526"/>
        <dbReference type="ChEBI" id="CHEBI:58613"/>
        <dbReference type="ChEBI" id="CHEBI:58866"/>
        <dbReference type="EC" id="4.1.1.48"/>
    </reaction>
</comment>
<dbReference type="InterPro" id="IPR011060">
    <property type="entry name" value="RibuloseP-bd_barrel"/>
</dbReference>
<dbReference type="InterPro" id="IPR045186">
    <property type="entry name" value="Indole-3-glycerol_P_synth"/>
</dbReference>
<evidence type="ECO:0000256" key="7">
    <source>
        <dbReference type="ARBA" id="ARBA00023141"/>
    </source>
</evidence>
<evidence type="ECO:0000256" key="2">
    <source>
        <dbReference type="ARBA" id="ARBA00004696"/>
    </source>
</evidence>
<evidence type="ECO:0000256" key="8">
    <source>
        <dbReference type="ARBA" id="ARBA00023239"/>
    </source>
</evidence>
<dbReference type="GO" id="GO:0004425">
    <property type="term" value="F:indole-3-glycerol-phosphate synthase activity"/>
    <property type="evidence" value="ECO:0007669"/>
    <property type="project" value="UniProtKB-EC"/>
</dbReference>
<dbReference type="KEGG" id="erz:ER308_21065"/>
<dbReference type="EC" id="4.1.1.48" evidence="3"/>
<dbReference type="SUPFAM" id="SSF51366">
    <property type="entry name" value="Ribulose-phoshate binding barrel"/>
    <property type="match status" value="1"/>
</dbReference>
<dbReference type="InterPro" id="IPR013785">
    <property type="entry name" value="Aldolase_TIM"/>
</dbReference>
<evidence type="ECO:0000256" key="3">
    <source>
        <dbReference type="ARBA" id="ARBA00012362"/>
    </source>
</evidence>
<dbReference type="AlphaFoldDB" id="A0A411YKQ4"/>
<dbReference type="Gene3D" id="3.20.20.70">
    <property type="entry name" value="Aldolase class I"/>
    <property type="match status" value="1"/>
</dbReference>
<gene>
    <name evidence="10" type="ORF">ER308_21065</name>
</gene>
<evidence type="ECO:0000256" key="5">
    <source>
        <dbReference type="ARBA" id="ARBA00022793"/>
    </source>
</evidence>
<keyword evidence="4" id="KW-0028">Amino-acid biosynthesis</keyword>
<protein>
    <recommendedName>
        <fullName evidence="3">indole-3-glycerol-phosphate synthase</fullName>
        <ecNumber evidence="3">4.1.1.48</ecNumber>
    </recommendedName>
</protein>
<accession>A0A411YKQ4</accession>
<dbReference type="EMBL" id="CP036402">
    <property type="protein sequence ID" value="QBI21799.1"/>
    <property type="molecule type" value="Genomic_DNA"/>
</dbReference>
<name>A0A411YKQ4_9ACTN</name>
<keyword evidence="5" id="KW-0210">Decarboxylase</keyword>
<dbReference type="GO" id="GO:0004640">
    <property type="term" value="F:phosphoribosylanthranilate isomerase activity"/>
    <property type="evidence" value="ECO:0007669"/>
    <property type="project" value="TreeGrafter"/>
</dbReference>
<sequence length="306" mass="31615">MARSGSTRRKAVSTPVSEFLVRACAEAHERVAEARDLVGFDELRAAARSRPAPPGLAEALAAPGTAGGPAIIAELKRASPSRGHLAWLPDPAARAIAYTEGGARAVSVLTEPAHFRGTLADLEAVAHRVDVPVLRKDFLVDAYQVWEARAAGAAAALLIVAALDQGRMVELLRTTWEAGLDALIEVHEVEEAARAHEALREVRAGGSVTRPAIIGVNARDLRTLTVDPDRFAACVDALPADALAVAESGVAHPDDVARAAAAGAHAVLVGEHLVTAADPVGAVRTLAGAVGPRRPAVGQGRPVDAS</sequence>
<evidence type="ECO:0000256" key="4">
    <source>
        <dbReference type="ARBA" id="ARBA00022605"/>
    </source>
</evidence>
<dbReference type="Proteomes" id="UP000291469">
    <property type="component" value="Chromosome"/>
</dbReference>
<keyword evidence="7" id="KW-0057">Aromatic amino acid biosynthesis</keyword>
<dbReference type="UniPathway" id="UPA00035">
    <property type="reaction ID" value="UER00043"/>
</dbReference>
<organism evidence="10 11">
    <name type="scientific">Egibacter rhizosphaerae</name>
    <dbReference type="NCBI Taxonomy" id="1670831"/>
    <lineage>
        <taxon>Bacteria</taxon>
        <taxon>Bacillati</taxon>
        <taxon>Actinomycetota</taxon>
        <taxon>Nitriliruptoria</taxon>
        <taxon>Egibacterales</taxon>
        <taxon>Egibacteraceae</taxon>
        <taxon>Egibacter</taxon>
    </lineage>
</organism>
<dbReference type="PANTHER" id="PTHR22854:SF2">
    <property type="entry name" value="INDOLE-3-GLYCEROL-PHOSPHATE SYNTHASE"/>
    <property type="match status" value="1"/>
</dbReference>
<comment type="pathway">
    <text evidence="2">Amino-acid biosynthesis; L-tryptophan biosynthesis; L-tryptophan from chorismate: step 4/5.</text>
</comment>